<keyword evidence="2" id="KW-1185">Reference proteome</keyword>
<accession>N1V354</accession>
<gene>
    <name evidence="1" type="ORF">D477_002643</name>
</gene>
<sequence length="144" mass="15708">MARNPLPSKKCSRIKNNGDPCGLYAIQGGSVCHKHGGSAPQVKKKAAERIAEAADDAAALLVQFMEDPKNDVKVRTQIAQDLLNRAGYNSRQAVDLTVSKFDEAVANGEFLIDLGESDANEIAALEVLAEPEHKVQLRKRRTQR</sequence>
<reference evidence="1 2" key="1">
    <citation type="journal article" date="2013" name="Genome Announc.">
        <title>Draft Genome Sequence of Arthrobacter crystallopoietes Strain BAB-32, Revealing Genes for Bioremediation.</title>
        <authorList>
            <person name="Joshi M.N."/>
            <person name="Pandit A.S."/>
            <person name="Sharma A."/>
            <person name="Pandya R.V."/>
            <person name="Desai S.M."/>
            <person name="Saxena A.K."/>
            <person name="Bagatharia S.B."/>
        </authorList>
    </citation>
    <scope>NUCLEOTIDE SEQUENCE [LARGE SCALE GENOMIC DNA]</scope>
    <source>
        <strain evidence="1 2">BAB-32</strain>
    </source>
</reference>
<dbReference type="AlphaFoldDB" id="N1V354"/>
<dbReference type="Proteomes" id="UP000010729">
    <property type="component" value="Unassembled WGS sequence"/>
</dbReference>
<comment type="caution">
    <text evidence="1">The sequence shown here is derived from an EMBL/GenBank/DDBJ whole genome shotgun (WGS) entry which is preliminary data.</text>
</comment>
<evidence type="ECO:0000313" key="1">
    <source>
        <dbReference type="EMBL" id="EMY35755.1"/>
    </source>
</evidence>
<evidence type="ECO:0000313" key="2">
    <source>
        <dbReference type="Proteomes" id="UP000010729"/>
    </source>
</evidence>
<dbReference type="EMBL" id="ANPE02000063">
    <property type="protein sequence ID" value="EMY35755.1"/>
    <property type="molecule type" value="Genomic_DNA"/>
</dbReference>
<protein>
    <submittedName>
        <fullName evidence="1">Uncharacterized protein</fullName>
    </submittedName>
</protein>
<proteinExistence type="predicted"/>
<dbReference type="OrthoDB" id="3624790at2"/>
<dbReference type="RefSeq" id="WP_005266973.1">
    <property type="nucleotide sequence ID" value="NZ_ANPE02000063.1"/>
</dbReference>
<organism evidence="1 2">
    <name type="scientific">Arthrobacter crystallopoietes BAB-32</name>
    <dbReference type="NCBI Taxonomy" id="1246476"/>
    <lineage>
        <taxon>Bacteria</taxon>
        <taxon>Bacillati</taxon>
        <taxon>Actinomycetota</taxon>
        <taxon>Actinomycetes</taxon>
        <taxon>Micrococcales</taxon>
        <taxon>Micrococcaceae</taxon>
        <taxon>Crystallibacter</taxon>
    </lineage>
</organism>
<name>N1V354_9MICC</name>